<evidence type="ECO:0000313" key="1">
    <source>
        <dbReference type="EMBL" id="KAJ9087726.1"/>
    </source>
</evidence>
<organism evidence="1 2">
    <name type="scientific">Entomophthora muscae</name>
    <dbReference type="NCBI Taxonomy" id="34485"/>
    <lineage>
        <taxon>Eukaryota</taxon>
        <taxon>Fungi</taxon>
        <taxon>Fungi incertae sedis</taxon>
        <taxon>Zoopagomycota</taxon>
        <taxon>Entomophthoromycotina</taxon>
        <taxon>Entomophthoromycetes</taxon>
        <taxon>Entomophthorales</taxon>
        <taxon>Entomophthoraceae</taxon>
        <taxon>Entomophthora</taxon>
    </lineage>
</organism>
<keyword evidence="2" id="KW-1185">Reference proteome</keyword>
<comment type="caution">
    <text evidence="1">The sequence shown here is derived from an EMBL/GenBank/DDBJ whole genome shotgun (WGS) entry which is preliminary data.</text>
</comment>
<name>A0ACC2ULS1_9FUNG</name>
<proteinExistence type="predicted"/>
<accession>A0ACC2ULS1</accession>
<dbReference type="Proteomes" id="UP001165960">
    <property type="component" value="Unassembled WGS sequence"/>
</dbReference>
<sequence>MERLPVPDEENAQTKRSQNSVLRQKTRTIPETPKTNHDIIDLTQDNGIMIISY</sequence>
<dbReference type="EMBL" id="QTSX02000208">
    <property type="protein sequence ID" value="KAJ9087726.1"/>
    <property type="molecule type" value="Genomic_DNA"/>
</dbReference>
<protein>
    <submittedName>
        <fullName evidence="1">Uncharacterized protein</fullName>
    </submittedName>
</protein>
<reference evidence="1" key="1">
    <citation type="submission" date="2022-04" db="EMBL/GenBank/DDBJ databases">
        <title>Genome of the entomopathogenic fungus Entomophthora muscae.</title>
        <authorList>
            <person name="Elya C."/>
            <person name="Lovett B.R."/>
            <person name="Lee E."/>
            <person name="Macias A.M."/>
            <person name="Hajek A.E."/>
            <person name="De Bivort B.L."/>
            <person name="Kasson M.T."/>
            <person name="De Fine Licht H.H."/>
            <person name="Stajich J.E."/>
        </authorList>
    </citation>
    <scope>NUCLEOTIDE SEQUENCE</scope>
    <source>
        <strain evidence="1">Berkeley</strain>
    </source>
</reference>
<evidence type="ECO:0000313" key="2">
    <source>
        <dbReference type="Proteomes" id="UP001165960"/>
    </source>
</evidence>
<gene>
    <name evidence="1" type="ORF">DSO57_1030391</name>
</gene>